<dbReference type="Gene3D" id="1.20.58.90">
    <property type="match status" value="1"/>
</dbReference>
<dbReference type="AlphaFoldDB" id="A0A6V7RCG0"/>
<keyword evidence="9" id="KW-0175">Coiled coil</keyword>
<evidence type="ECO:0000256" key="4">
    <source>
        <dbReference type="ARBA" id="ARBA00022679"/>
    </source>
</evidence>
<keyword evidence="3" id="KW-0963">Cytoplasm</keyword>
<sequence length="425" mass="49958">MKFTELTDSEYEQFIETSGEESAFFQMIGNKKNRELHGEWEVELLGLKENDGTVRAAGLFTKQPTVLGKYFYYSNRGPVLNYDDLELVRAYFSGLTEYLKENNCSYVKVDPNWIYKKYNKDVEEYTDYEPRKEVIDLLESMGYVHQGFTRGYSKTSQARWMSVLDVSQFKDEKDLVRSFDSLRRRNIKKAQRFGVKVRFLEIDEMDIFVDLFLETAERQNFFITVDPHQYFRDFKETYGDKVLVPLAYVELDPFISSTEKELKKLTKQLEQQESKENQNQKTMNRIAELKRNIQGTEDDLNQAKTFREKYGNVLNLGAGVYFETPYELVYNSGASSEEFNMFVGPYLMHLEMMKYAMEHGIARYNFYGVSGDFTPEGEDYGVFRFKRGFNAEIEELVGDFVKVINPFVHNVFKVKVKAEQKLGRR</sequence>
<keyword evidence="6" id="KW-0573">Peptidoglycan synthesis</keyword>
<keyword evidence="11" id="KW-1185">Reference proteome</keyword>
<reference evidence="10 11" key="1">
    <citation type="submission" date="2020-07" db="EMBL/GenBank/DDBJ databases">
        <authorList>
            <person name="Criscuolo A."/>
        </authorList>
    </citation>
    <scope>NUCLEOTIDE SEQUENCE [LARGE SCALE GENOMIC DNA]</scope>
    <source>
        <strain evidence="10">CIP107946</strain>
    </source>
</reference>
<name>A0A6V7RCG0_9BACL</name>
<accession>A0A6V7RCG0</accession>
<dbReference type="GO" id="GO:0071555">
    <property type="term" value="P:cell wall organization"/>
    <property type="evidence" value="ECO:0007669"/>
    <property type="project" value="UniProtKB-KW"/>
</dbReference>
<keyword evidence="4 10" id="KW-0808">Transferase</keyword>
<evidence type="ECO:0000256" key="5">
    <source>
        <dbReference type="ARBA" id="ARBA00022960"/>
    </source>
</evidence>
<proteinExistence type="inferred from homology"/>
<dbReference type="EMBL" id="CAJEWB010000010">
    <property type="protein sequence ID" value="CAD2075421.1"/>
    <property type="molecule type" value="Genomic_DNA"/>
</dbReference>
<organism evidence="10 11">
    <name type="scientific">Phocicoccus pinnipedialis</name>
    <dbReference type="NCBI Taxonomy" id="110845"/>
    <lineage>
        <taxon>Bacteria</taxon>
        <taxon>Bacillati</taxon>
        <taxon>Bacillota</taxon>
        <taxon>Bacilli</taxon>
        <taxon>Bacillales</taxon>
        <taxon>Salinicoccaceae</taxon>
        <taxon>Phocicoccus</taxon>
    </lineage>
</organism>
<dbReference type="PANTHER" id="PTHR36174">
    <property type="entry name" value="LIPID II:GLYCINE GLYCYLTRANSFERASE"/>
    <property type="match status" value="1"/>
</dbReference>
<dbReference type="InterPro" id="IPR050644">
    <property type="entry name" value="PG_Glycine_Bridge_Synth"/>
</dbReference>
<feature type="coiled-coil region" evidence="9">
    <location>
        <begin position="255"/>
        <end position="306"/>
    </location>
</feature>
<dbReference type="GO" id="GO:0009252">
    <property type="term" value="P:peptidoglycan biosynthetic process"/>
    <property type="evidence" value="ECO:0007669"/>
    <property type="project" value="UniProtKB-KW"/>
</dbReference>
<keyword evidence="5" id="KW-0133">Cell shape</keyword>
<comment type="similarity">
    <text evidence="2">Belongs to the FemABX family.</text>
</comment>
<dbReference type="Proteomes" id="UP000588186">
    <property type="component" value="Unassembled WGS sequence"/>
</dbReference>
<evidence type="ECO:0000256" key="3">
    <source>
        <dbReference type="ARBA" id="ARBA00022490"/>
    </source>
</evidence>
<protein>
    <submittedName>
        <fullName evidence="10">Aminoacyltransferase FemB</fullName>
    </submittedName>
</protein>
<dbReference type="InterPro" id="IPR003447">
    <property type="entry name" value="FEMABX"/>
</dbReference>
<evidence type="ECO:0000256" key="8">
    <source>
        <dbReference type="ARBA" id="ARBA00023316"/>
    </source>
</evidence>
<gene>
    <name evidence="10" type="primary">femB</name>
    <name evidence="10" type="ORF">JEOPIN946_01007</name>
</gene>
<dbReference type="SUPFAM" id="SSF55729">
    <property type="entry name" value="Acyl-CoA N-acyltransferases (Nat)"/>
    <property type="match status" value="2"/>
</dbReference>
<comment type="caution">
    <text evidence="10">The sequence shown here is derived from an EMBL/GenBank/DDBJ whole genome shotgun (WGS) entry which is preliminary data.</text>
</comment>
<evidence type="ECO:0000256" key="1">
    <source>
        <dbReference type="ARBA" id="ARBA00004496"/>
    </source>
</evidence>
<evidence type="ECO:0000313" key="11">
    <source>
        <dbReference type="Proteomes" id="UP000588186"/>
    </source>
</evidence>
<dbReference type="PROSITE" id="PS51191">
    <property type="entry name" value="FEMABX"/>
    <property type="match status" value="1"/>
</dbReference>
<dbReference type="PANTHER" id="PTHR36174:SF2">
    <property type="entry name" value="AMINOACYLTRANSFERASE FEMA"/>
    <property type="match status" value="1"/>
</dbReference>
<comment type="subcellular location">
    <subcellularLocation>
        <location evidence="1">Cytoplasm</location>
    </subcellularLocation>
</comment>
<dbReference type="GO" id="GO:0008360">
    <property type="term" value="P:regulation of cell shape"/>
    <property type="evidence" value="ECO:0007669"/>
    <property type="project" value="UniProtKB-KW"/>
</dbReference>
<dbReference type="RefSeq" id="WP_186077436.1">
    <property type="nucleotide sequence ID" value="NZ_CAJEWB010000010.1"/>
</dbReference>
<evidence type="ECO:0000256" key="2">
    <source>
        <dbReference type="ARBA" id="ARBA00009943"/>
    </source>
</evidence>
<evidence type="ECO:0000256" key="7">
    <source>
        <dbReference type="ARBA" id="ARBA00023315"/>
    </source>
</evidence>
<dbReference type="InterPro" id="IPR016181">
    <property type="entry name" value="Acyl_CoA_acyltransferase"/>
</dbReference>
<keyword evidence="8" id="KW-0961">Cell wall biogenesis/degradation</keyword>
<keyword evidence="7 10" id="KW-0012">Acyltransferase</keyword>
<evidence type="ECO:0000313" key="10">
    <source>
        <dbReference type="EMBL" id="CAD2075421.1"/>
    </source>
</evidence>
<evidence type="ECO:0000256" key="6">
    <source>
        <dbReference type="ARBA" id="ARBA00022984"/>
    </source>
</evidence>
<dbReference type="GO" id="GO:0005737">
    <property type="term" value="C:cytoplasm"/>
    <property type="evidence" value="ECO:0007669"/>
    <property type="project" value="UniProtKB-SubCell"/>
</dbReference>
<dbReference type="Gene3D" id="3.40.630.30">
    <property type="match status" value="2"/>
</dbReference>
<evidence type="ECO:0000256" key="9">
    <source>
        <dbReference type="SAM" id="Coils"/>
    </source>
</evidence>
<dbReference type="Pfam" id="PF02388">
    <property type="entry name" value="FemAB"/>
    <property type="match status" value="1"/>
</dbReference>
<dbReference type="GO" id="GO:0016755">
    <property type="term" value="F:aminoacyltransferase activity"/>
    <property type="evidence" value="ECO:0007669"/>
    <property type="project" value="InterPro"/>
</dbReference>